<dbReference type="Pfam" id="PF01776">
    <property type="entry name" value="Ribosomal_L22e"/>
    <property type="match status" value="2"/>
</dbReference>
<dbReference type="EC" id="2.3.1.199" evidence="4"/>
<dbReference type="CDD" id="cd00831">
    <property type="entry name" value="CHS_like"/>
    <property type="match status" value="1"/>
</dbReference>
<accession>A0A803Q0A0</accession>
<dbReference type="GO" id="GO:0016020">
    <property type="term" value="C:membrane"/>
    <property type="evidence" value="ECO:0007669"/>
    <property type="project" value="InterPro"/>
</dbReference>
<dbReference type="Proteomes" id="UP000596661">
    <property type="component" value="Chromosome 6"/>
</dbReference>
<feature type="domain" description="Beta-ketoacyl-[acyl-carrier-protein] synthase III C-terminal" evidence="11">
    <location>
        <begin position="472"/>
        <end position="552"/>
    </location>
</feature>
<dbReference type="Gene3D" id="3.40.47.10">
    <property type="match status" value="1"/>
</dbReference>
<dbReference type="OMA" id="WKKIWPP"/>
<dbReference type="EnsemblPlants" id="evm.model.06.864">
    <property type="protein sequence ID" value="cds.evm.model.06.864"/>
    <property type="gene ID" value="evm.TU.06.864"/>
</dbReference>
<comment type="similarity">
    <text evidence="3">Belongs to the eukaryotic ribosomal protein eL22 family.</text>
</comment>
<proteinExistence type="inferred from homology"/>
<keyword evidence="8" id="KW-0012">Acyltransferase</keyword>
<dbReference type="InterPro" id="IPR012392">
    <property type="entry name" value="3-ktacl-CoA_syn"/>
</dbReference>
<evidence type="ECO:0000259" key="11">
    <source>
        <dbReference type="Pfam" id="PF08541"/>
    </source>
</evidence>
<dbReference type="Pfam" id="PF08392">
    <property type="entry name" value="FAE1_CUT1_RppA"/>
    <property type="match status" value="1"/>
</dbReference>
<keyword evidence="7" id="KW-0687">Ribonucleoprotein</keyword>
<evidence type="ECO:0000256" key="9">
    <source>
        <dbReference type="ARBA" id="ARBA00047375"/>
    </source>
</evidence>
<dbReference type="GO" id="GO:0003735">
    <property type="term" value="F:structural constituent of ribosome"/>
    <property type="evidence" value="ECO:0007669"/>
    <property type="project" value="InterPro"/>
</dbReference>
<protein>
    <recommendedName>
        <fullName evidence="4">very-long-chain 3-oxoacyl-CoA synthase</fullName>
        <ecNumber evidence="4">2.3.1.199</ecNumber>
    </recommendedName>
</protein>
<evidence type="ECO:0000259" key="10">
    <source>
        <dbReference type="Pfam" id="PF08392"/>
    </source>
</evidence>
<reference evidence="12" key="1">
    <citation type="submission" date="2018-11" db="EMBL/GenBank/DDBJ databases">
        <authorList>
            <person name="Grassa J C."/>
        </authorList>
    </citation>
    <scope>NUCLEOTIDE SEQUENCE [LARGE SCALE GENOMIC DNA]</scope>
</reference>
<dbReference type="GO" id="GO:1990904">
    <property type="term" value="C:ribonucleoprotein complex"/>
    <property type="evidence" value="ECO:0007669"/>
    <property type="project" value="UniProtKB-KW"/>
</dbReference>
<dbReference type="PANTHER" id="PTHR31561">
    <property type="entry name" value="3-KETOACYL-COA SYNTHASE"/>
    <property type="match status" value="1"/>
</dbReference>
<name>A0A803Q0A0_CANSA</name>
<reference evidence="12" key="2">
    <citation type="submission" date="2021-03" db="UniProtKB">
        <authorList>
            <consortium name="EnsemblPlants"/>
        </authorList>
    </citation>
    <scope>IDENTIFICATION</scope>
</reference>
<dbReference type="Gene3D" id="3.30.1360.210">
    <property type="match status" value="1"/>
</dbReference>
<evidence type="ECO:0000256" key="3">
    <source>
        <dbReference type="ARBA" id="ARBA00007817"/>
    </source>
</evidence>
<comment type="pathway">
    <text evidence="1">Lipid metabolism; fatty acid biosynthesis.</text>
</comment>
<organism evidence="12 13">
    <name type="scientific">Cannabis sativa</name>
    <name type="common">Hemp</name>
    <name type="synonym">Marijuana</name>
    <dbReference type="NCBI Taxonomy" id="3483"/>
    <lineage>
        <taxon>Eukaryota</taxon>
        <taxon>Viridiplantae</taxon>
        <taxon>Streptophyta</taxon>
        <taxon>Embryophyta</taxon>
        <taxon>Tracheophyta</taxon>
        <taxon>Spermatophyta</taxon>
        <taxon>Magnoliopsida</taxon>
        <taxon>eudicotyledons</taxon>
        <taxon>Gunneridae</taxon>
        <taxon>Pentapetalae</taxon>
        <taxon>rosids</taxon>
        <taxon>fabids</taxon>
        <taxon>Rosales</taxon>
        <taxon>Cannabaceae</taxon>
        <taxon>Cannabis</taxon>
    </lineage>
</organism>
<evidence type="ECO:0000256" key="7">
    <source>
        <dbReference type="ARBA" id="ARBA00023274"/>
    </source>
</evidence>
<dbReference type="UniPathway" id="UPA00094"/>
<dbReference type="GO" id="GO:0006412">
    <property type="term" value="P:translation"/>
    <property type="evidence" value="ECO:0007669"/>
    <property type="project" value="InterPro"/>
</dbReference>
<sequence length="575" mass="64615">MSRGSAAAPKGKKKGATFTIDCAKPVEDKIMDIASLEKFLQERIKVGGKAGALGDSVTVTREKSKITVTSDSNFSKRYHLLPLKLDVLLHGLSNAFLMAVPLRSEDDEHLRPTVRYLKYLTKKYLKKHNVRDWLRVISSNKDRNVYELSQLKLLAAILAIATAVYLFYKTKRVYLVDFMCYSAPDAYRAPTSTFVEHIERLDKFNSETIEFQTKVLKRSGLGSKSYFPAGIHLYPTDQTLNSAVQVEMVLFSVAQELLSRHKIDPKSIDILITNCSVICPAPSFASKIVNKFGLRSNIKSFNLSGMGCSAGLLSVSLAEDLLKVHENSLALILSMESVYSNIYNGKVKSMLLANCLFRMGGAAVLLSNRKRDKRVAKYELKHLVRSYTGAKDSYYKCVIQEPGKDGFTGVNLSKSLKQVAGEALRVNMATLAVLVLPYSEQVKYVLAIVWKKIWPPAKKRGPYIPNFKKAFEHFCIHSGGKSVIETVKEKLKLREKDIEASRMTLHKFGNTSSASIWYSLCYLEAKGRVKKGDRVWQLSFGSGLKCNSAVWKCIKHLDHESSNVWSDWIQRYAVE</sequence>
<dbReference type="Pfam" id="PF08541">
    <property type="entry name" value="ACP_syn_III_C"/>
    <property type="match status" value="1"/>
</dbReference>
<evidence type="ECO:0000256" key="4">
    <source>
        <dbReference type="ARBA" id="ARBA00012307"/>
    </source>
</evidence>
<keyword evidence="5" id="KW-0808">Transferase</keyword>
<evidence type="ECO:0000256" key="1">
    <source>
        <dbReference type="ARBA" id="ARBA00005194"/>
    </source>
</evidence>
<dbReference type="FunFam" id="3.30.1360.210:FF:000002">
    <property type="entry name" value="60S ribosomal protein L22-2"/>
    <property type="match status" value="1"/>
</dbReference>
<dbReference type="InterPro" id="IPR016039">
    <property type="entry name" value="Thiolase-like"/>
</dbReference>
<keyword evidence="13" id="KW-1185">Reference proteome</keyword>
<evidence type="ECO:0000256" key="5">
    <source>
        <dbReference type="ARBA" id="ARBA00022679"/>
    </source>
</evidence>
<dbReference type="InterPro" id="IPR013747">
    <property type="entry name" value="ACP_syn_III_C"/>
</dbReference>
<comment type="similarity">
    <text evidence="2">Belongs to the thiolase-like superfamily. Chalcone/stilbene synthases family.</text>
</comment>
<dbReference type="GO" id="GO:0005840">
    <property type="term" value="C:ribosome"/>
    <property type="evidence" value="ECO:0007669"/>
    <property type="project" value="UniProtKB-KW"/>
</dbReference>
<dbReference type="InterPro" id="IPR038526">
    <property type="entry name" value="Ribosomal_eL22_sf"/>
</dbReference>
<evidence type="ECO:0000313" key="13">
    <source>
        <dbReference type="Proteomes" id="UP000596661"/>
    </source>
</evidence>
<keyword evidence="6" id="KW-0689">Ribosomal protein</keyword>
<evidence type="ECO:0000256" key="6">
    <source>
        <dbReference type="ARBA" id="ARBA00022980"/>
    </source>
</evidence>
<evidence type="ECO:0000256" key="8">
    <source>
        <dbReference type="ARBA" id="ARBA00023315"/>
    </source>
</evidence>
<dbReference type="GO" id="GO:0009922">
    <property type="term" value="F:fatty acid elongase activity"/>
    <property type="evidence" value="ECO:0007669"/>
    <property type="project" value="UniProtKB-EC"/>
</dbReference>
<dbReference type="InterPro" id="IPR002671">
    <property type="entry name" value="Ribosomal_eL22"/>
</dbReference>
<feature type="domain" description="FAE" evidence="10">
    <location>
        <begin position="166"/>
        <end position="452"/>
    </location>
</feature>
<dbReference type="EMBL" id="UZAU01000584">
    <property type="status" value="NOT_ANNOTATED_CDS"/>
    <property type="molecule type" value="Genomic_DNA"/>
</dbReference>
<dbReference type="InterPro" id="IPR013601">
    <property type="entry name" value="FAE1_typ3_polyketide_synth"/>
</dbReference>
<comment type="catalytic activity">
    <reaction evidence="9">
        <text>a very-long-chain acyl-CoA + malonyl-CoA + H(+) = a very-long-chain 3-oxoacyl-CoA + CO2 + CoA</text>
        <dbReference type="Rhea" id="RHEA:32727"/>
        <dbReference type="ChEBI" id="CHEBI:15378"/>
        <dbReference type="ChEBI" id="CHEBI:16526"/>
        <dbReference type="ChEBI" id="CHEBI:57287"/>
        <dbReference type="ChEBI" id="CHEBI:57384"/>
        <dbReference type="ChEBI" id="CHEBI:90725"/>
        <dbReference type="ChEBI" id="CHEBI:90736"/>
        <dbReference type="EC" id="2.3.1.199"/>
    </reaction>
</comment>
<evidence type="ECO:0000256" key="2">
    <source>
        <dbReference type="ARBA" id="ARBA00005531"/>
    </source>
</evidence>
<evidence type="ECO:0000313" key="12">
    <source>
        <dbReference type="EnsemblPlants" id="cds.evm.model.06.864"/>
    </source>
</evidence>
<dbReference type="AlphaFoldDB" id="A0A803Q0A0"/>
<dbReference type="SUPFAM" id="SSF53901">
    <property type="entry name" value="Thiolase-like"/>
    <property type="match status" value="2"/>
</dbReference>
<dbReference type="GO" id="GO:0006633">
    <property type="term" value="P:fatty acid biosynthetic process"/>
    <property type="evidence" value="ECO:0007669"/>
    <property type="project" value="UniProtKB-UniPathway"/>
</dbReference>
<dbReference type="Gramene" id="evm.model.06.864">
    <property type="protein sequence ID" value="cds.evm.model.06.864"/>
    <property type="gene ID" value="evm.TU.06.864"/>
</dbReference>